<organism evidence="3 4">
    <name type="scientific">Owenia fusiformis</name>
    <name type="common">Polychaete worm</name>
    <dbReference type="NCBI Taxonomy" id="6347"/>
    <lineage>
        <taxon>Eukaryota</taxon>
        <taxon>Metazoa</taxon>
        <taxon>Spiralia</taxon>
        <taxon>Lophotrochozoa</taxon>
        <taxon>Annelida</taxon>
        <taxon>Polychaeta</taxon>
        <taxon>Sedentaria</taxon>
        <taxon>Canalipalpata</taxon>
        <taxon>Sabellida</taxon>
        <taxon>Oweniida</taxon>
        <taxon>Oweniidae</taxon>
        <taxon>Owenia</taxon>
    </lineage>
</organism>
<feature type="domain" description="EF-hand" evidence="2">
    <location>
        <begin position="107"/>
        <end position="142"/>
    </location>
</feature>
<accession>A0A8S4PJA7</accession>
<evidence type="ECO:0000313" key="4">
    <source>
        <dbReference type="Proteomes" id="UP000749559"/>
    </source>
</evidence>
<evidence type="ECO:0000313" key="3">
    <source>
        <dbReference type="EMBL" id="CAH1793483.1"/>
    </source>
</evidence>
<reference evidence="3" key="1">
    <citation type="submission" date="2022-03" db="EMBL/GenBank/DDBJ databases">
        <authorList>
            <person name="Martin C."/>
        </authorList>
    </citation>
    <scope>NUCLEOTIDE SEQUENCE</scope>
</reference>
<protein>
    <recommendedName>
        <fullName evidence="2">EF-hand domain-containing protein</fullName>
    </recommendedName>
</protein>
<dbReference type="AlphaFoldDB" id="A0A8S4PJA7"/>
<dbReference type="OrthoDB" id="9974725at2759"/>
<dbReference type="InterPro" id="IPR002048">
    <property type="entry name" value="EF_hand_dom"/>
</dbReference>
<dbReference type="InterPro" id="IPR011992">
    <property type="entry name" value="EF-hand-dom_pair"/>
</dbReference>
<dbReference type="InterPro" id="IPR018247">
    <property type="entry name" value="EF_Hand_1_Ca_BS"/>
</dbReference>
<comment type="caution">
    <text evidence="3">The sequence shown here is derived from an EMBL/GenBank/DDBJ whole genome shotgun (WGS) entry which is preliminary data.</text>
</comment>
<name>A0A8S4PJA7_OWEFU</name>
<keyword evidence="1" id="KW-0106">Calcium</keyword>
<dbReference type="PROSITE" id="PS00018">
    <property type="entry name" value="EF_HAND_1"/>
    <property type="match status" value="4"/>
</dbReference>
<proteinExistence type="predicted"/>
<dbReference type="GO" id="GO:0005509">
    <property type="term" value="F:calcium ion binding"/>
    <property type="evidence" value="ECO:0007669"/>
    <property type="project" value="InterPro"/>
</dbReference>
<dbReference type="PROSITE" id="PS50222">
    <property type="entry name" value="EF_HAND_2"/>
    <property type="match status" value="1"/>
</dbReference>
<dbReference type="Proteomes" id="UP000749559">
    <property type="component" value="Unassembled WGS sequence"/>
</dbReference>
<sequence>MAKNFKDDSFWLAKMRHQFYTWFDFNHNGVVDKEDFDIVVQGLVQGAKWVEGSPMWKRAYTMKTNLWEQLKSSADTDKNDQISLNEWVDFWAECAAKYVNDTDLPFWYTEFLDVYFCFMDKNGDGWIDCTEFVDYFHGLRQIHQDIVETAYRRITLNEQRHIDNKLFREMVIGYTVSKDMKSPGNIMGEMLVKEIGCETEFKRTEFWDKKQRHHFYYWFDQDRNGVVERKDFDQSANNILTMTKWREGSPMWLKCKEVYANTWEELKRAADVNLDDKVTIDEWLNFMENTCKQIKAKTMDTPSWYRAWLDTFFDVIDGLGNADGWIECEEFVSFFRLHKIPDEVSRKCYNEITFDGRIAMDRDYFNLMALQFSISTDMNSPGNIQARMMLLIDEQL</sequence>
<evidence type="ECO:0000256" key="1">
    <source>
        <dbReference type="ARBA" id="ARBA00022837"/>
    </source>
</evidence>
<dbReference type="SUPFAM" id="SSF47473">
    <property type="entry name" value="EF-hand"/>
    <property type="match status" value="2"/>
</dbReference>
<evidence type="ECO:0000259" key="2">
    <source>
        <dbReference type="PROSITE" id="PS50222"/>
    </source>
</evidence>
<dbReference type="EMBL" id="CAIIXF020000009">
    <property type="protein sequence ID" value="CAH1793483.1"/>
    <property type="molecule type" value="Genomic_DNA"/>
</dbReference>
<gene>
    <name evidence="3" type="ORF">OFUS_LOCUS18327</name>
</gene>
<dbReference type="Gene3D" id="1.10.238.10">
    <property type="entry name" value="EF-hand"/>
    <property type="match status" value="2"/>
</dbReference>
<keyword evidence="4" id="KW-1185">Reference proteome</keyword>